<dbReference type="GO" id="GO:0005634">
    <property type="term" value="C:nucleus"/>
    <property type="evidence" value="ECO:0007669"/>
    <property type="project" value="UniProtKB-SubCell"/>
</dbReference>
<evidence type="ECO:0000313" key="4">
    <source>
        <dbReference type="EMBL" id="KAF0476704.1"/>
    </source>
</evidence>
<dbReference type="SUPFAM" id="SSF54160">
    <property type="entry name" value="Chromo domain-like"/>
    <property type="match status" value="1"/>
</dbReference>
<evidence type="ECO:0000256" key="2">
    <source>
        <dbReference type="ARBA" id="ARBA00023242"/>
    </source>
</evidence>
<gene>
    <name evidence="4" type="ORF">F8M41_024361</name>
</gene>
<dbReference type="InterPro" id="IPR051219">
    <property type="entry name" value="Heterochromatin_chromo-domain"/>
</dbReference>
<dbReference type="AlphaFoldDB" id="A0A8H4AAP6"/>
<evidence type="ECO:0000256" key="1">
    <source>
        <dbReference type="ARBA" id="ARBA00004123"/>
    </source>
</evidence>
<dbReference type="Gene3D" id="2.40.50.40">
    <property type="match status" value="1"/>
</dbReference>
<comment type="caution">
    <text evidence="4">The sequence shown here is derived from an EMBL/GenBank/DDBJ whole genome shotgun (WGS) entry which is preliminary data.</text>
</comment>
<dbReference type="Pfam" id="PF00385">
    <property type="entry name" value="Chromo"/>
    <property type="match status" value="1"/>
</dbReference>
<reference evidence="4 5" key="1">
    <citation type="journal article" date="2019" name="Environ. Microbiol.">
        <title>At the nexus of three kingdoms: the genome of the mycorrhizal fungus Gigaspora margarita provides insights into plant, endobacterial and fungal interactions.</title>
        <authorList>
            <person name="Venice F."/>
            <person name="Ghignone S."/>
            <person name="Salvioli di Fossalunga A."/>
            <person name="Amselem J."/>
            <person name="Novero M."/>
            <person name="Xianan X."/>
            <person name="Sedzielewska Toro K."/>
            <person name="Morin E."/>
            <person name="Lipzen A."/>
            <person name="Grigoriev I.V."/>
            <person name="Henrissat B."/>
            <person name="Martin F.M."/>
            <person name="Bonfante P."/>
        </authorList>
    </citation>
    <scope>NUCLEOTIDE SEQUENCE [LARGE SCALE GENOMIC DNA]</scope>
    <source>
        <strain evidence="4 5">BEG34</strain>
    </source>
</reference>
<dbReference type="InterPro" id="IPR016197">
    <property type="entry name" value="Chromo-like_dom_sf"/>
</dbReference>
<accession>A0A8H4AAP6</accession>
<name>A0A8H4AAP6_GIGMA</name>
<sequence>MNPKKHREEDVQVAHLVKDLSLDESEWNKFDNQSMEMECTRHRSKDDNVDHREPNRYEIDHIIAHKVVNGRDFYLVVWKGYSKDTWEPIENLDDCREKLNEFYKLSDELKISDQFRPSNELDPEERSMFLNALQDSNSADYDLYDKIILGRTKNHDYLSEPRIESVPIAEIGERGQMEYEEKLKEDIDLYDLYDLF</sequence>
<evidence type="ECO:0000313" key="5">
    <source>
        <dbReference type="Proteomes" id="UP000439903"/>
    </source>
</evidence>
<dbReference type="InterPro" id="IPR000953">
    <property type="entry name" value="Chromo/chromo_shadow_dom"/>
</dbReference>
<protein>
    <submittedName>
        <fullName evidence="4">Chromobox protein-like 5-like</fullName>
    </submittedName>
</protein>
<keyword evidence="2" id="KW-0539">Nucleus</keyword>
<dbReference type="PANTHER" id="PTHR22812">
    <property type="entry name" value="CHROMOBOX PROTEIN"/>
    <property type="match status" value="1"/>
</dbReference>
<dbReference type="CDD" id="cd00024">
    <property type="entry name" value="CD_CSD"/>
    <property type="match status" value="1"/>
</dbReference>
<dbReference type="InterPro" id="IPR023780">
    <property type="entry name" value="Chromo_domain"/>
</dbReference>
<dbReference type="OrthoDB" id="433924at2759"/>
<keyword evidence="5" id="KW-1185">Reference proteome</keyword>
<dbReference type="EMBL" id="WTPW01000824">
    <property type="protein sequence ID" value="KAF0476704.1"/>
    <property type="molecule type" value="Genomic_DNA"/>
</dbReference>
<dbReference type="PROSITE" id="PS50013">
    <property type="entry name" value="CHROMO_2"/>
    <property type="match status" value="1"/>
</dbReference>
<dbReference type="Proteomes" id="UP000439903">
    <property type="component" value="Unassembled WGS sequence"/>
</dbReference>
<evidence type="ECO:0000259" key="3">
    <source>
        <dbReference type="PROSITE" id="PS50013"/>
    </source>
</evidence>
<comment type="subcellular location">
    <subcellularLocation>
        <location evidence="1">Nucleus</location>
    </subcellularLocation>
</comment>
<dbReference type="SMART" id="SM00298">
    <property type="entry name" value="CHROMO"/>
    <property type="match status" value="1"/>
</dbReference>
<proteinExistence type="predicted"/>
<organism evidence="4 5">
    <name type="scientific">Gigaspora margarita</name>
    <dbReference type="NCBI Taxonomy" id="4874"/>
    <lineage>
        <taxon>Eukaryota</taxon>
        <taxon>Fungi</taxon>
        <taxon>Fungi incertae sedis</taxon>
        <taxon>Mucoromycota</taxon>
        <taxon>Glomeromycotina</taxon>
        <taxon>Glomeromycetes</taxon>
        <taxon>Diversisporales</taxon>
        <taxon>Gigasporaceae</taxon>
        <taxon>Gigaspora</taxon>
    </lineage>
</organism>
<feature type="domain" description="Chromo" evidence="3">
    <location>
        <begin position="57"/>
        <end position="114"/>
    </location>
</feature>